<keyword evidence="1" id="KW-0812">Transmembrane</keyword>
<dbReference type="Proteomes" id="UP000825009">
    <property type="component" value="Chromosome"/>
</dbReference>
<keyword evidence="1" id="KW-0472">Membrane</keyword>
<dbReference type="RefSeq" id="WP_219002645.1">
    <property type="nucleotide sequence ID" value="NZ_CP079194.1"/>
</dbReference>
<organism evidence="2 3">
    <name type="scientific">Gymnodinialimonas ceratoperidinii</name>
    <dbReference type="NCBI Taxonomy" id="2856823"/>
    <lineage>
        <taxon>Bacteria</taxon>
        <taxon>Pseudomonadati</taxon>
        <taxon>Pseudomonadota</taxon>
        <taxon>Alphaproteobacteria</taxon>
        <taxon>Rhodobacterales</taxon>
        <taxon>Paracoccaceae</taxon>
        <taxon>Gymnodinialimonas</taxon>
    </lineage>
</organism>
<reference evidence="2 3" key="1">
    <citation type="submission" date="2021-07" db="EMBL/GenBank/DDBJ databases">
        <title>A novel Jannaschia species isolated from marine dinoflagellate Ceratoperidinium margalefii.</title>
        <authorList>
            <person name="Jiang Y."/>
            <person name="Li Z."/>
        </authorList>
    </citation>
    <scope>NUCLEOTIDE SEQUENCE [LARGE SCALE GENOMIC DNA]</scope>
    <source>
        <strain evidence="2 3">J12C1-MA-4</strain>
    </source>
</reference>
<protein>
    <submittedName>
        <fullName evidence="2">Uncharacterized protein</fullName>
    </submittedName>
</protein>
<dbReference type="EMBL" id="CP079194">
    <property type="protein sequence ID" value="QXT39758.1"/>
    <property type="molecule type" value="Genomic_DNA"/>
</dbReference>
<evidence type="ECO:0000313" key="3">
    <source>
        <dbReference type="Proteomes" id="UP000825009"/>
    </source>
</evidence>
<dbReference type="KEGG" id="gce:KYE46_00400"/>
<feature type="transmembrane region" description="Helical" evidence="1">
    <location>
        <begin position="62"/>
        <end position="79"/>
    </location>
</feature>
<keyword evidence="1" id="KW-1133">Transmembrane helix</keyword>
<evidence type="ECO:0000313" key="2">
    <source>
        <dbReference type="EMBL" id="QXT39758.1"/>
    </source>
</evidence>
<sequence>MVLFSFFGSLMIAGVVAFLMEKWDWTHNGILPSVFIAWGAVLVLFFVRSLFGLSLGSPGLDAVIGSVAALILIPTEYAAKRRNKDTRDRPWRNR</sequence>
<evidence type="ECO:0000256" key="1">
    <source>
        <dbReference type="SAM" id="Phobius"/>
    </source>
</evidence>
<feature type="transmembrane region" description="Helical" evidence="1">
    <location>
        <begin position="6"/>
        <end position="23"/>
    </location>
</feature>
<gene>
    <name evidence="2" type="ORF">KYE46_00400</name>
</gene>
<keyword evidence="3" id="KW-1185">Reference proteome</keyword>
<name>A0A8F6YAP6_9RHOB</name>
<accession>A0A8F6YAP6</accession>
<proteinExistence type="predicted"/>
<dbReference type="AlphaFoldDB" id="A0A8F6YAP6"/>
<feature type="transmembrane region" description="Helical" evidence="1">
    <location>
        <begin position="35"/>
        <end position="56"/>
    </location>
</feature>